<sequence length="46" mass="5256">MVSDSIFFQFSAVLLFRMQQRKASKGSKPLEGKYQNSEVKWNSISG</sequence>
<keyword evidence="2" id="KW-1185">Reference proteome</keyword>
<name>A0ABQ6PTA4_9BACT</name>
<protein>
    <submittedName>
        <fullName evidence="1">Uncharacterized protein</fullName>
    </submittedName>
</protein>
<evidence type="ECO:0000313" key="2">
    <source>
        <dbReference type="Proteomes" id="UP001338309"/>
    </source>
</evidence>
<evidence type="ECO:0000313" key="1">
    <source>
        <dbReference type="EMBL" id="GMQ31220.1"/>
    </source>
</evidence>
<proteinExistence type="predicted"/>
<reference evidence="1 2" key="1">
    <citation type="submission" date="2023-08" db="EMBL/GenBank/DDBJ databases">
        <title>Draft genome sequence of Algoriphagus confluentis.</title>
        <authorList>
            <person name="Takatani N."/>
            <person name="Hosokawa M."/>
            <person name="Sawabe T."/>
        </authorList>
    </citation>
    <scope>NUCLEOTIDE SEQUENCE [LARGE SCALE GENOMIC DNA]</scope>
    <source>
        <strain evidence="1 2">NBRC 111222</strain>
    </source>
</reference>
<dbReference type="EMBL" id="BTPD01000016">
    <property type="protein sequence ID" value="GMQ31220.1"/>
    <property type="molecule type" value="Genomic_DNA"/>
</dbReference>
<comment type="caution">
    <text evidence="1">The sequence shown here is derived from an EMBL/GenBank/DDBJ whole genome shotgun (WGS) entry which is preliminary data.</text>
</comment>
<organism evidence="1 2">
    <name type="scientific">Algoriphagus confluentis</name>
    <dbReference type="NCBI Taxonomy" id="1697556"/>
    <lineage>
        <taxon>Bacteria</taxon>
        <taxon>Pseudomonadati</taxon>
        <taxon>Bacteroidota</taxon>
        <taxon>Cytophagia</taxon>
        <taxon>Cytophagales</taxon>
        <taxon>Cyclobacteriaceae</taxon>
        <taxon>Algoriphagus</taxon>
    </lineage>
</organism>
<dbReference type="Proteomes" id="UP001338309">
    <property type="component" value="Unassembled WGS sequence"/>
</dbReference>
<accession>A0ABQ6PTA4</accession>
<gene>
    <name evidence="1" type="ORF">Aconfl_38640</name>
</gene>